<sequence length="99" mass="10929">MSSETTGLASTRAGPHPKPRRDWPAQGSIDRVSRGGSAPCPHRRFCTATMTAMLSLPPRTLTATKTPPVEGWELHDTFTEETVRPTQACPLRTERVLFQ</sequence>
<gene>
    <name evidence="2" type="ORF">CPSG_03115</name>
</gene>
<protein>
    <submittedName>
        <fullName evidence="2">Uncharacterized protein</fullName>
    </submittedName>
</protein>
<reference evidence="3" key="1">
    <citation type="journal article" date="2010" name="Genome Res.">
        <title>Population genomic sequencing of Coccidioides fungi reveals recent hybridization and transposon control.</title>
        <authorList>
            <person name="Neafsey D.E."/>
            <person name="Barker B.M."/>
            <person name="Sharpton T.J."/>
            <person name="Stajich J.E."/>
            <person name="Park D.J."/>
            <person name="Whiston E."/>
            <person name="Hung C.-Y."/>
            <person name="McMahan C."/>
            <person name="White J."/>
            <person name="Sykes S."/>
            <person name="Heiman D."/>
            <person name="Young S."/>
            <person name="Zeng Q."/>
            <person name="Abouelleil A."/>
            <person name="Aftuck L."/>
            <person name="Bessette D."/>
            <person name="Brown A."/>
            <person name="FitzGerald M."/>
            <person name="Lui A."/>
            <person name="Macdonald J.P."/>
            <person name="Priest M."/>
            <person name="Orbach M.J."/>
            <person name="Galgiani J.N."/>
            <person name="Kirkland T.N."/>
            <person name="Cole G.T."/>
            <person name="Birren B.W."/>
            <person name="Henn M.R."/>
            <person name="Taylor J.W."/>
            <person name="Rounsley S.D."/>
        </authorList>
    </citation>
    <scope>NUCLEOTIDE SEQUENCE [LARGE SCALE GENOMIC DNA]</scope>
    <source>
        <strain evidence="3">RMSCC 757 / Silveira</strain>
    </source>
</reference>
<dbReference type="VEuPathDB" id="FungiDB:CPSG_03115"/>
<evidence type="ECO:0000313" key="2">
    <source>
        <dbReference type="EMBL" id="EFW19941.1"/>
    </source>
</evidence>
<accession>E9D0T6</accession>
<dbReference type="Proteomes" id="UP000002497">
    <property type="component" value="Unassembled WGS sequence"/>
</dbReference>
<evidence type="ECO:0000313" key="3">
    <source>
        <dbReference type="Proteomes" id="UP000002497"/>
    </source>
</evidence>
<dbReference type="EMBL" id="GL636489">
    <property type="protein sequence ID" value="EFW19941.1"/>
    <property type="molecule type" value="Genomic_DNA"/>
</dbReference>
<feature type="region of interest" description="Disordered" evidence="1">
    <location>
        <begin position="1"/>
        <end position="40"/>
    </location>
</feature>
<reference evidence="3" key="2">
    <citation type="submission" date="2010-03" db="EMBL/GenBank/DDBJ databases">
        <title>The genome sequence of Coccidioides posadasii strain Silveira.</title>
        <authorList>
            <consortium name="The Broad Institute Genome Sequencing Center for Infectious Disease"/>
            <person name="Neafsey D."/>
            <person name="Orbach M."/>
            <person name="Henn M.R."/>
            <person name="Cole G.T."/>
            <person name="Galgiani J."/>
            <person name="Gardner M.J."/>
            <person name="Kirkland T.N."/>
            <person name="Taylor J.W."/>
            <person name="Young S.K."/>
            <person name="Zeng Q."/>
            <person name="Koehrsen M."/>
            <person name="Alvarado L."/>
            <person name="Berlin A."/>
            <person name="Borenstein D."/>
            <person name="Chapman S.B."/>
            <person name="Chen Z."/>
            <person name="Engels R."/>
            <person name="Freedman E."/>
            <person name="Gellesch M."/>
            <person name="Goldberg J."/>
            <person name="Griggs A."/>
            <person name="Gujja S."/>
            <person name="Heilman E."/>
            <person name="Heiman D."/>
            <person name="Howarth C."/>
            <person name="Jen D."/>
            <person name="Larson L."/>
            <person name="Mehta T."/>
            <person name="Neiman D."/>
            <person name="Park D."/>
            <person name="Pearson M."/>
            <person name="Richards J."/>
            <person name="Roberts A."/>
            <person name="Saif S."/>
            <person name="Shea T."/>
            <person name="Shenoy N."/>
            <person name="Sisk P."/>
            <person name="Stolte C."/>
            <person name="Sykes S."/>
            <person name="Walk T."/>
            <person name="White J."/>
            <person name="Yandava C."/>
            <person name="Haas B."/>
            <person name="Nusbaum C."/>
            <person name="Birren B."/>
        </authorList>
    </citation>
    <scope>NUCLEOTIDE SEQUENCE [LARGE SCALE GENOMIC DNA]</scope>
    <source>
        <strain evidence="3">RMSCC 757 / Silveira</strain>
    </source>
</reference>
<name>E9D0T6_COCPS</name>
<proteinExistence type="predicted"/>
<organism evidence="3">
    <name type="scientific">Coccidioides posadasii (strain RMSCC 757 / Silveira)</name>
    <name type="common">Valley fever fungus</name>
    <dbReference type="NCBI Taxonomy" id="443226"/>
    <lineage>
        <taxon>Eukaryota</taxon>
        <taxon>Fungi</taxon>
        <taxon>Dikarya</taxon>
        <taxon>Ascomycota</taxon>
        <taxon>Pezizomycotina</taxon>
        <taxon>Eurotiomycetes</taxon>
        <taxon>Eurotiomycetidae</taxon>
        <taxon>Onygenales</taxon>
        <taxon>Onygenaceae</taxon>
        <taxon>Coccidioides</taxon>
    </lineage>
</organism>
<evidence type="ECO:0000256" key="1">
    <source>
        <dbReference type="SAM" id="MobiDB-lite"/>
    </source>
</evidence>
<keyword evidence="3" id="KW-1185">Reference proteome</keyword>
<dbReference type="AlphaFoldDB" id="E9D0T6"/>
<dbReference type="HOGENOM" id="CLU_2320178_0_0_1"/>